<dbReference type="Proteomes" id="UP000051491">
    <property type="component" value="Unassembled WGS sequence"/>
</dbReference>
<dbReference type="KEGG" id="laca:LAC1533_2175"/>
<reference evidence="2" key="2">
    <citation type="submission" date="2016-11" db="EMBL/GenBank/DDBJ databases">
        <authorList>
            <person name="Jaros S."/>
            <person name="Januszkiewicz K."/>
            <person name="Wedrychowicz H."/>
        </authorList>
    </citation>
    <scope>NUCLEOTIDE SEQUENCE [LARGE SCALE GENOMIC DNA]</scope>
    <source>
        <strain evidence="2">ACA-DC 1533</strain>
    </source>
</reference>
<dbReference type="GeneID" id="95350272"/>
<protein>
    <submittedName>
        <fullName evidence="1">Uncharacterized protein</fullName>
    </submittedName>
</protein>
<reference evidence="4" key="3">
    <citation type="submission" date="2016-11" db="EMBL/GenBank/DDBJ databases">
        <authorList>
            <person name="Papadimitriou K."/>
        </authorList>
    </citation>
    <scope>NUCLEOTIDE SEQUENCE [LARGE SCALE GENOMIC DNA]</scope>
    <source>
        <strain evidence="4">ACA-DC 1533</strain>
    </source>
</reference>
<proteinExistence type="predicted"/>
<reference evidence="1 3" key="1">
    <citation type="journal article" date="2015" name="Genome Announc.">
        <title>Expanding the biotechnology potential of lactobacilli through comparative genomics of 213 strains and associated genera.</title>
        <authorList>
            <person name="Sun Z."/>
            <person name="Harris H.M."/>
            <person name="McCann A."/>
            <person name="Guo C."/>
            <person name="Argimon S."/>
            <person name="Zhang W."/>
            <person name="Yang X."/>
            <person name="Jeffery I.B."/>
            <person name="Cooney J.C."/>
            <person name="Kagawa T.F."/>
            <person name="Liu W."/>
            <person name="Song Y."/>
            <person name="Salvetti E."/>
            <person name="Wrobel A."/>
            <person name="Rasinkangas P."/>
            <person name="Parkhill J."/>
            <person name="Rea M.C."/>
            <person name="O'Sullivan O."/>
            <person name="Ritari J."/>
            <person name="Douillard F.P."/>
            <person name="Paul Ross R."/>
            <person name="Yang R."/>
            <person name="Briner A.E."/>
            <person name="Felis G.E."/>
            <person name="de Vos W.M."/>
            <person name="Barrangou R."/>
            <person name="Klaenhammer T.R."/>
            <person name="Caufield P.W."/>
            <person name="Cui Y."/>
            <person name="Zhang H."/>
            <person name="O'Toole P.W."/>
        </authorList>
    </citation>
    <scope>NUCLEOTIDE SEQUENCE [LARGE SCALE GENOMIC DNA]</scope>
    <source>
        <strain evidence="1 3">DSM 15353</strain>
    </source>
</reference>
<evidence type="ECO:0000313" key="1">
    <source>
        <dbReference type="EMBL" id="KRN81487.1"/>
    </source>
</evidence>
<dbReference type="EMBL" id="LT630287">
    <property type="protein sequence ID" value="SFV41600.1"/>
    <property type="molecule type" value="Genomic_DNA"/>
</dbReference>
<dbReference type="EMBL" id="JQBK01000067">
    <property type="protein sequence ID" value="KRN81487.1"/>
    <property type="molecule type" value="Genomic_DNA"/>
</dbReference>
<evidence type="ECO:0000313" key="4">
    <source>
        <dbReference type="Proteomes" id="UP000190935"/>
    </source>
</evidence>
<accession>A0A0R2JWF4</accession>
<organism evidence="1 3">
    <name type="scientific">Ligilactobacillus acidipiscis</name>
    <dbReference type="NCBI Taxonomy" id="89059"/>
    <lineage>
        <taxon>Bacteria</taxon>
        <taxon>Bacillati</taxon>
        <taxon>Bacillota</taxon>
        <taxon>Bacilli</taxon>
        <taxon>Lactobacillales</taxon>
        <taxon>Lactobacillaceae</taxon>
        <taxon>Ligilactobacillus</taxon>
    </lineage>
</organism>
<dbReference type="Proteomes" id="UP000190935">
    <property type="component" value="Chromosome I"/>
</dbReference>
<gene>
    <name evidence="1" type="ORF">IV43_GL001873</name>
    <name evidence="2" type="ORF">LAC1533_2175</name>
</gene>
<dbReference type="AlphaFoldDB" id="A0A0R2JWF4"/>
<dbReference type="PATRIC" id="fig|89059.3.peg.1992"/>
<evidence type="ECO:0000313" key="3">
    <source>
        <dbReference type="Proteomes" id="UP000051491"/>
    </source>
</evidence>
<evidence type="ECO:0000313" key="2">
    <source>
        <dbReference type="EMBL" id="SFV41600.1"/>
    </source>
</evidence>
<name>A0A0R2JWF4_9LACO</name>
<dbReference type="RefSeq" id="WP_010499655.1">
    <property type="nucleotide sequence ID" value="NZ_JQBK01000067.1"/>
</dbReference>
<sequence>MEFEFPLSVLDYQTDLIDSQKLNEVLKKDFQNVQLLVQRISQAKDALEKYSREELSLTALRQASRPAIRGLLDQRNLEEHMHIFADMHVVDQLKSELDLKGLHELGIVTDYEFARIDSGKLMLRSRQDRINFENEYGEYALEEDFGHTV</sequence>
<dbReference type="OrthoDB" id="2322178at2"/>
<dbReference type="STRING" id="89059.LAC1533_2175"/>